<feature type="signal peptide" evidence="1">
    <location>
        <begin position="1"/>
        <end position="22"/>
    </location>
</feature>
<dbReference type="OrthoDB" id="7433354at2"/>
<reference evidence="2 3" key="1">
    <citation type="journal article" date="2013" name="Genome Announc.">
        <title>Genome Sequence of Novosphingobium lindaniclasticum LE124T, Isolated from a Hexachlorocyclohexane Dumpsite.</title>
        <authorList>
            <person name="Saxena A."/>
            <person name="Nayyar N."/>
            <person name="Sangwan N."/>
            <person name="Kumari R."/>
            <person name="Khurana J.P."/>
            <person name="Lal R."/>
        </authorList>
    </citation>
    <scope>NUCLEOTIDE SEQUENCE [LARGE SCALE GENOMIC DNA]</scope>
    <source>
        <strain evidence="2 3">LE124</strain>
    </source>
</reference>
<evidence type="ECO:0000313" key="3">
    <source>
        <dbReference type="Proteomes" id="UP000015527"/>
    </source>
</evidence>
<evidence type="ECO:0000256" key="1">
    <source>
        <dbReference type="SAM" id="SignalP"/>
    </source>
</evidence>
<keyword evidence="3" id="KW-1185">Reference proteome</keyword>
<protein>
    <submittedName>
        <fullName evidence="2">Uncharacterized protein</fullName>
    </submittedName>
</protein>
<dbReference type="AlphaFoldDB" id="T0HY65"/>
<dbReference type="PATRIC" id="fig|1096930.3.peg.1133"/>
<proteinExistence type="predicted"/>
<dbReference type="Proteomes" id="UP000015527">
    <property type="component" value="Unassembled WGS sequence"/>
</dbReference>
<keyword evidence="1" id="KW-0732">Signal</keyword>
<comment type="caution">
    <text evidence="2">The sequence shown here is derived from an EMBL/GenBank/DDBJ whole genome shotgun (WGS) entry which is preliminary data.</text>
</comment>
<sequence>MLKTVFAMGAALAAVATTAAHAEDARDFSHDGVHYNYTTEQKGKVTVIQGTASGQVPFRLYVSGNRVTGTYNSRNVNFRLADAKGALAGVTAQ</sequence>
<dbReference type="RefSeq" id="WP_021233102.1">
    <property type="nucleotide sequence ID" value="NZ_ATHL01000046.1"/>
</dbReference>
<name>T0HY65_9SPHN</name>
<feature type="chain" id="PRO_5004576841" evidence="1">
    <location>
        <begin position="23"/>
        <end position="93"/>
    </location>
</feature>
<organism evidence="2 3">
    <name type="scientific">Novosphingobium lindaniclasticum LE124</name>
    <dbReference type="NCBI Taxonomy" id="1096930"/>
    <lineage>
        <taxon>Bacteria</taxon>
        <taxon>Pseudomonadati</taxon>
        <taxon>Pseudomonadota</taxon>
        <taxon>Alphaproteobacteria</taxon>
        <taxon>Sphingomonadales</taxon>
        <taxon>Sphingomonadaceae</taxon>
        <taxon>Novosphingobium</taxon>
    </lineage>
</organism>
<dbReference type="EMBL" id="ATHL01000046">
    <property type="protein sequence ID" value="EQB18032.1"/>
    <property type="molecule type" value="Genomic_DNA"/>
</dbReference>
<evidence type="ECO:0000313" key="2">
    <source>
        <dbReference type="EMBL" id="EQB18032.1"/>
    </source>
</evidence>
<accession>T0HY65</accession>
<gene>
    <name evidence="2" type="ORF">L284_05735</name>
</gene>
<dbReference type="eggNOG" id="ENOG5032BZF">
    <property type="taxonomic scope" value="Bacteria"/>
</dbReference>